<dbReference type="Gene3D" id="1.10.287.1120">
    <property type="entry name" value="Bipartite methylase S protein"/>
    <property type="match status" value="1"/>
</dbReference>
<feature type="domain" description="Type I restriction modification DNA specificity" evidence="5">
    <location>
        <begin position="193"/>
        <end position="368"/>
    </location>
</feature>
<feature type="domain" description="Type I restriction modification DNA specificity" evidence="5">
    <location>
        <begin position="5"/>
        <end position="167"/>
    </location>
</feature>
<keyword evidence="6" id="KW-0540">Nuclease</keyword>
<name>A0A553ZW54_9BACI</name>
<accession>A0A553ZW54</accession>
<comment type="caution">
    <text evidence="6">The sequence shown here is derived from an EMBL/GenBank/DDBJ whole genome shotgun (WGS) entry which is preliminary data.</text>
</comment>
<keyword evidence="6" id="KW-0255">Endonuclease</keyword>
<evidence type="ECO:0000256" key="3">
    <source>
        <dbReference type="ARBA" id="ARBA00023125"/>
    </source>
</evidence>
<organism evidence="6 7">
    <name type="scientific">Alkalicoccobacillus porphyridii</name>
    <dbReference type="NCBI Taxonomy" id="2597270"/>
    <lineage>
        <taxon>Bacteria</taxon>
        <taxon>Bacillati</taxon>
        <taxon>Bacillota</taxon>
        <taxon>Bacilli</taxon>
        <taxon>Bacillales</taxon>
        <taxon>Bacillaceae</taxon>
        <taxon>Alkalicoccobacillus</taxon>
    </lineage>
</organism>
<comment type="similarity">
    <text evidence="1">Belongs to the type-I restriction system S methylase family.</text>
</comment>
<feature type="coiled-coil region" evidence="4">
    <location>
        <begin position="353"/>
        <end position="380"/>
    </location>
</feature>
<proteinExistence type="inferred from homology"/>
<gene>
    <name evidence="6" type="ORF">FN960_15510</name>
</gene>
<dbReference type="AlphaFoldDB" id="A0A553ZW54"/>
<dbReference type="InterPro" id="IPR000055">
    <property type="entry name" value="Restrct_endonuc_typeI_TRD"/>
</dbReference>
<dbReference type="GO" id="GO:0003677">
    <property type="term" value="F:DNA binding"/>
    <property type="evidence" value="ECO:0007669"/>
    <property type="project" value="UniProtKB-KW"/>
</dbReference>
<keyword evidence="3" id="KW-0238">DNA-binding</keyword>
<protein>
    <submittedName>
        <fullName evidence="6">Restriction endonuclease subunit S</fullName>
    </submittedName>
</protein>
<evidence type="ECO:0000313" key="6">
    <source>
        <dbReference type="EMBL" id="TSB45575.1"/>
    </source>
</evidence>
<evidence type="ECO:0000313" key="7">
    <source>
        <dbReference type="Proteomes" id="UP000318521"/>
    </source>
</evidence>
<dbReference type="Proteomes" id="UP000318521">
    <property type="component" value="Unassembled WGS sequence"/>
</dbReference>
<dbReference type="PANTHER" id="PTHR30408:SF12">
    <property type="entry name" value="TYPE I RESTRICTION ENZYME MJAVIII SPECIFICITY SUBUNIT"/>
    <property type="match status" value="1"/>
</dbReference>
<dbReference type="EMBL" id="VLXZ01000010">
    <property type="protein sequence ID" value="TSB45575.1"/>
    <property type="molecule type" value="Genomic_DNA"/>
</dbReference>
<keyword evidence="6" id="KW-0378">Hydrolase</keyword>
<dbReference type="PANTHER" id="PTHR30408">
    <property type="entry name" value="TYPE-1 RESTRICTION ENZYME ECOKI SPECIFICITY PROTEIN"/>
    <property type="match status" value="1"/>
</dbReference>
<sequence length="386" mass="44043">MSNSVVSLVSICDFQGGTQPPKSQWKTREEDGYIRMLQIRDFTQGRNEKGYVPVTANLKTCKEQDILIARYGASVGKILTGQSGAYNVAIIKTIPDEEKVLKRYLFYYLKSDIFQNFVKNVGTRAAQAGFNKQDLESLNIFLPSLSGQQQIIDLLEKAEMLIYNRKEQISAIYSLIQNVFLQMFGDPVINSNKYKSISLKEICKDIKGGGTPSKSKPEYYTGDIPWVTPKDMKMMIIEDSIDHINDDAINNSSTKLIPPNSLLMVIRSGILKRHLPVAINKNSVTLNQDMKAFIPNNNIITAEYLLLFFQNYQRILLSQVRSVTADNLDFNQIKSIEVPIPPIEKQNEFSKFFNETNRLIKKVEKQIEIQEELYKSLLQRAFKGEL</sequence>
<evidence type="ECO:0000256" key="4">
    <source>
        <dbReference type="SAM" id="Coils"/>
    </source>
</evidence>
<dbReference type="InterPro" id="IPR044946">
    <property type="entry name" value="Restrct_endonuc_typeI_TRD_sf"/>
</dbReference>
<dbReference type="InterPro" id="IPR052021">
    <property type="entry name" value="Type-I_RS_S_subunit"/>
</dbReference>
<evidence type="ECO:0000256" key="1">
    <source>
        <dbReference type="ARBA" id="ARBA00010923"/>
    </source>
</evidence>
<dbReference type="OrthoDB" id="9811611at2"/>
<dbReference type="Gene3D" id="3.90.220.20">
    <property type="entry name" value="DNA methylase specificity domains"/>
    <property type="match status" value="2"/>
</dbReference>
<dbReference type="GO" id="GO:0004519">
    <property type="term" value="F:endonuclease activity"/>
    <property type="evidence" value="ECO:0007669"/>
    <property type="project" value="UniProtKB-KW"/>
</dbReference>
<keyword evidence="7" id="KW-1185">Reference proteome</keyword>
<dbReference type="Pfam" id="PF01420">
    <property type="entry name" value="Methylase_S"/>
    <property type="match status" value="2"/>
</dbReference>
<evidence type="ECO:0000256" key="2">
    <source>
        <dbReference type="ARBA" id="ARBA00022747"/>
    </source>
</evidence>
<dbReference type="SUPFAM" id="SSF116734">
    <property type="entry name" value="DNA methylase specificity domain"/>
    <property type="match status" value="2"/>
</dbReference>
<dbReference type="GO" id="GO:0009307">
    <property type="term" value="P:DNA restriction-modification system"/>
    <property type="evidence" value="ECO:0007669"/>
    <property type="project" value="UniProtKB-KW"/>
</dbReference>
<dbReference type="CDD" id="cd17263">
    <property type="entry name" value="RMtype1_S_AbaB8300I-TRD1-CR1_like"/>
    <property type="match status" value="1"/>
</dbReference>
<keyword evidence="2" id="KW-0680">Restriction system</keyword>
<evidence type="ECO:0000259" key="5">
    <source>
        <dbReference type="Pfam" id="PF01420"/>
    </source>
</evidence>
<dbReference type="RefSeq" id="WP_143849764.1">
    <property type="nucleotide sequence ID" value="NZ_VLXZ01000010.1"/>
</dbReference>
<keyword evidence="4" id="KW-0175">Coiled coil</keyword>
<dbReference type="CDD" id="cd17249">
    <property type="entry name" value="RMtype1_S_EcoR124I-TRD2-CR2_like"/>
    <property type="match status" value="1"/>
</dbReference>
<reference evidence="6 7" key="1">
    <citation type="submission" date="2019-07" db="EMBL/GenBank/DDBJ databases">
        <authorList>
            <person name="Park Y.J."/>
            <person name="Jeong S.E."/>
            <person name="Jung H.S."/>
        </authorList>
    </citation>
    <scope>NUCLEOTIDE SEQUENCE [LARGE SCALE GENOMIC DNA]</scope>
    <source>
        <strain evidence="7">P16(2019)</strain>
    </source>
</reference>